<feature type="disulfide bond" evidence="32">
    <location>
        <begin position="215"/>
        <end position="244"/>
    </location>
</feature>
<accession>G3D884</accession>
<evidence type="ECO:0000256" key="12">
    <source>
        <dbReference type="ARBA" id="ARBA00022595"/>
    </source>
</evidence>
<evidence type="ECO:0000256" key="30">
    <source>
        <dbReference type="ARBA" id="ARBA00023288"/>
    </source>
</evidence>
<evidence type="ECO:0000256" key="13">
    <source>
        <dbReference type="ARBA" id="ARBA00022685"/>
    </source>
</evidence>
<keyword evidence="10 32" id="KW-1165">Clathrin-mediated endocytosis of virus by host</keyword>
<feature type="topological domain" description="Cytoplasmic" evidence="32">
    <location>
        <begin position="697"/>
        <end position="847"/>
    </location>
</feature>
<dbReference type="FunFam" id="1.20.5.490:FF:000001">
    <property type="entry name" value="Envelope glycoprotein gp160"/>
    <property type="match status" value="1"/>
</dbReference>
<feature type="transmembrane region" description="Helical" evidence="33">
    <location>
        <begin position="503"/>
        <end position="526"/>
    </location>
</feature>
<dbReference type="SUPFAM" id="SSF58069">
    <property type="entry name" value="Virus ectodomain"/>
    <property type="match status" value="1"/>
</dbReference>
<evidence type="ECO:0000256" key="25">
    <source>
        <dbReference type="ARBA" id="ARBA00023136"/>
    </source>
</evidence>
<keyword evidence="13 32" id="KW-0165">Cleavage on pair of basic residues</keyword>
<comment type="PTM">
    <text evidence="32">Highly glycosylated by host. The high number of glycan on the protein is reffered to as 'glycan shield' because it contributes to hide protein sequence from adaptive immune system.</text>
</comment>
<dbReference type="GO" id="GO:0019082">
    <property type="term" value="P:viral protein processing"/>
    <property type="evidence" value="ECO:0007669"/>
    <property type="project" value="UniProtKB-UniRule"/>
</dbReference>
<dbReference type="GO" id="GO:1903908">
    <property type="term" value="P:positive regulation of plasma membrane raft polarization"/>
    <property type="evidence" value="ECO:0007669"/>
    <property type="project" value="UniProtKB-UniRule"/>
</dbReference>
<keyword evidence="14 32" id="KW-0812">Transmembrane</keyword>
<sequence>MRVKGIRRNYQNWWWKWGTVLLGILMICSATEKLWVTVYYGVPVWKEANTTLFCASDAKAYDTEVHNVWATHACVPTDPNPQEVVLANVTEKFNGWKNNMVEQMHEDIISLWDQSLKPCVKLTPLCVTLICTNYTKNASSSGESGMGGEEMKNCSFNVTTNIRDKVKKEYALFYNLDVIPIDDGNTSYRLRSCNTSVITQACPKVSFEPIPIHYCAPAGFAILKCNNKTFSGKGPCTNVSTVQCTHGIRPTVSTQLLLNGSLAEGEVVLRSDNFSDNAKTIIVQLNESVVINCTRPNNNTRKSIHIAPGRAFYATGEIIGDIRQAHCNISRAEWNKTLEKVVEKLREQFKNKTIAFKQSSGGDLEITMHSFNCGGEFFYCNTTQLFNSTWNETGSNNTEGNSTITLPCRIKQIINMWQEVGKAMYAPPIRGQIRCSSNITGLLLTRDGGENTSSSSETFRPGGGNMRDNWRSELYKYKVVKIEPLGVAPTKARRRVVQREKRAVGLGAVFLGFLGAAGSTMGAASITLTVQARQLLSGIVQQQNNLLRAIEAQQHMLQLTVWGIKQLQARVLAVERYLKDQQLLGIWGCSGKLICTTAVPWNASWSNKSQNQIWDNMTWMQWEREISNYTDLIYNLLEKSQNQQEKNELELLELDKWANLWNWFDISNWLWYIKIFIMIVGGLVGLRIVFTVLSIVNRVRQGYSPLSFQTRLPAPRGPDRPEGIEEEGGERDRDTSGRLVHGLLALVWDDLRSLCLFSYHRLTDFLLIVTRIVELLGRRGWEILKYWWNLLQYWSQELKNSAVSLLNVTAIAVAEGTDRAIEVLQRVFRAFLHIPRRIRQGLERALL</sequence>
<feature type="region of interest" description="Immunosuppression" evidence="32">
    <location>
        <begin position="565"/>
        <end position="583"/>
    </location>
</feature>
<dbReference type="GO" id="GO:0019064">
    <property type="term" value="P:fusion of virus membrane with host plasma membrane"/>
    <property type="evidence" value="ECO:0007669"/>
    <property type="project" value="UniProtKB-UniRule"/>
</dbReference>
<feature type="short sequence motif" description="Di-leucine internalization motif" evidence="32">
    <location>
        <begin position="846"/>
        <end position="847"/>
    </location>
</feature>
<comment type="subcellular location">
    <molecule>Transmembrane protein gp41</molecule>
    <subcellularLocation>
        <location evidence="32">Virion membrane</location>
        <topology evidence="32">Single-pass type I membrane protein</topology>
    </subcellularLocation>
    <subcellularLocation>
        <location evidence="32">Host cell membrane</location>
        <topology evidence="32">Single-pass type I membrane protein</topology>
    </subcellularLocation>
    <subcellularLocation>
        <location evidence="32">Host endosome membrane</location>
        <topology evidence="32">Single-pass type I membrane protein</topology>
    </subcellularLocation>
    <text evidence="32">It is probably concentrated at the site of budding and incorporated into the virions possibly by contacts between the cytoplasmic tail of Env and the N-terminus of Gag.</text>
</comment>
<feature type="transmembrane region" description="Helical" evidence="33">
    <location>
        <begin position="669"/>
        <end position="696"/>
    </location>
</feature>
<evidence type="ECO:0000256" key="10">
    <source>
        <dbReference type="ARBA" id="ARBA00022570"/>
    </source>
</evidence>
<evidence type="ECO:0000256" key="33">
    <source>
        <dbReference type="RuleBase" id="RU363095"/>
    </source>
</evidence>
<dbReference type="GO" id="GO:0016020">
    <property type="term" value="C:membrane"/>
    <property type="evidence" value="ECO:0007669"/>
    <property type="project" value="UniProtKB-UniRule"/>
</dbReference>
<dbReference type="InterPro" id="IPR000777">
    <property type="entry name" value="HIV1_Gp120"/>
</dbReference>
<dbReference type="GO" id="GO:1903911">
    <property type="term" value="P:positive regulation of receptor clustering"/>
    <property type="evidence" value="ECO:0007669"/>
    <property type="project" value="UniProtKB-UniRule"/>
</dbReference>
<comment type="subcellular location">
    <subcellularLocation>
        <location evidence="3">Host cell membrane</location>
        <topology evidence="3">Peripheral membrane protein</topology>
    </subcellularLocation>
    <subcellularLocation>
        <location evidence="1">Host cell membrane</location>
        <topology evidence="1">Single-pass type I membrane protein</topology>
    </subcellularLocation>
    <subcellularLocation>
        <location evidence="2">Host endosome membrane</location>
        <topology evidence="2">Peripheral membrane protein</topology>
    </subcellularLocation>
    <subcellularLocation>
        <location evidence="5">Host endosome membrane</location>
        <topology evidence="5">Single-pass type I membrane protein</topology>
    </subcellularLocation>
    <subcellularLocation>
        <location evidence="6">Virion membrane</location>
        <topology evidence="6">Peripheral membrane protein</topology>
    </subcellularLocation>
    <subcellularLocation>
        <location evidence="4">Virion membrane</location>
        <topology evidence="4">Single-pass type I membrane protein</topology>
    </subcellularLocation>
</comment>
<dbReference type="GO" id="GO:0052031">
    <property type="term" value="P:symbiont-mediated perturbation of host defense response"/>
    <property type="evidence" value="ECO:0007669"/>
    <property type="project" value="UniProtKB-UniRule"/>
</dbReference>
<feature type="lipid moiety-binding region" description="S-palmitoyl cysteine; by host" evidence="32">
    <location>
        <position position="755"/>
    </location>
</feature>
<comment type="function">
    <text evidence="32">Transmembrane protein gp41: Acts as a class I viral fusion protein. Under the current model, the protein has at least 3 conformational states: pre-fusion native state, pre-hairpin intermediate state, and post-fusion hairpin state. During fusion of viral and target intracellular membranes, the coiled coil regions (heptad repeats) assume a trimer-of-hairpins structure, positioning the fusion peptide in close proximity to the C-terminal region of the ectodomain. The formation of this structure appears to drive apposition and subsequent fusion of viral and target cell membranes. Complete fusion occurs in host cell endosomes and is dynamin-dependent, however some lipid transfer might occur at the plasma membrane. The virus undergoes clathrin-dependent internalization long before endosomal fusion, thus minimizing the surface exposure of conserved viral epitopes during fusion and reducing the efficacy of inhibitors targeting these epitopes. Membranes fusion leads to delivery of the nucleocapsid into the cytoplasm.</text>
</comment>
<keyword evidence="8 32" id="KW-1170">Fusion of virus membrane with host endosomal membrane</keyword>
<keyword evidence="18 32" id="KW-0946">Virion</keyword>
<evidence type="ECO:0000256" key="3">
    <source>
        <dbReference type="ARBA" id="ARBA00004505"/>
    </source>
</evidence>
<keyword evidence="26 32" id="KW-0564">Palmitate</keyword>
<feature type="domain" description="Retroviral envelope protein GP41-like" evidence="36">
    <location>
        <begin position="521"/>
        <end position="710"/>
    </location>
</feature>
<evidence type="ECO:0000256" key="34">
    <source>
        <dbReference type="SAM" id="MobiDB-lite"/>
    </source>
</evidence>
<keyword evidence="23 32" id="KW-1039">Host endosome</keyword>
<keyword evidence="11 32" id="KW-0945">Host-virus interaction</keyword>
<evidence type="ECO:0000256" key="23">
    <source>
        <dbReference type="ARBA" id="ARBA00023046"/>
    </source>
</evidence>
<feature type="disulfide bond" evidence="32">
    <location>
        <begin position="54"/>
        <end position="74"/>
    </location>
</feature>
<protein>
    <recommendedName>
        <fullName evidence="32">Envelope glycoprotein gp160</fullName>
    </recommendedName>
    <alternativeName>
        <fullName evidence="32">Env polyprotein</fullName>
    </alternativeName>
    <component>
        <recommendedName>
            <fullName evidence="32">Surface protein gp120</fullName>
            <shortName evidence="32">SU</shortName>
        </recommendedName>
        <alternativeName>
            <fullName evidence="32">Glycoprotein 120</fullName>
            <shortName evidence="32">gp120</shortName>
        </alternativeName>
    </component>
    <component>
        <recommendedName>
            <fullName evidence="32">Transmembrane protein gp41</fullName>
            <shortName evidence="32">TM</shortName>
        </recommendedName>
        <alternativeName>
            <fullName evidence="32">Glycoprotein 41</fullName>
            <shortName evidence="32">gp41</shortName>
        </alternativeName>
    </component>
</protein>
<comment type="domain">
    <text evidence="32 33">The 17 amino acids long immunosuppressive region is present in many retroviral envelope proteins. Synthetic peptides derived from this relatively conserved sequence inhibit immune function in vitro and in vivo.</text>
</comment>
<evidence type="ECO:0000256" key="2">
    <source>
        <dbReference type="ARBA" id="ARBA00004433"/>
    </source>
</evidence>
<feature type="disulfide bond" evidence="32">
    <location>
        <begin position="589"/>
        <end position="595"/>
    </location>
</feature>
<keyword evidence="21 32" id="KW-1164">Virus endocytosis by host</keyword>
<evidence type="ECO:0000256" key="17">
    <source>
        <dbReference type="ARBA" id="ARBA00022804"/>
    </source>
</evidence>
<keyword evidence="12 32" id="KW-1162">Viral penetration into host cytoplasm</keyword>
<evidence type="ECO:0000256" key="20">
    <source>
        <dbReference type="ARBA" id="ARBA00022879"/>
    </source>
</evidence>
<feature type="region of interest" description="Disordered" evidence="34">
    <location>
        <begin position="710"/>
        <end position="735"/>
    </location>
</feature>
<evidence type="ECO:0000256" key="6">
    <source>
        <dbReference type="ARBA" id="ARBA00004650"/>
    </source>
</evidence>
<dbReference type="GO" id="GO:0055036">
    <property type="term" value="C:virion membrane"/>
    <property type="evidence" value="ECO:0007669"/>
    <property type="project" value="UniProtKB-SubCell"/>
</dbReference>
<evidence type="ECO:0000256" key="22">
    <source>
        <dbReference type="ARBA" id="ARBA00022989"/>
    </source>
</evidence>
<comment type="caution">
    <text evidence="32 33">Lacks conserved residue(s) required for the propagation of feature annotation.</text>
</comment>
<comment type="domain">
    <text evidence="32">The membrane proximal external region (MPER) present in gp41 is a tryptophan-rich region recognized by the antibodies 2F5, Z13, and 4E10. MPER seems to play a role in fusion.</text>
</comment>
<dbReference type="Gene3D" id="1.10.287.210">
    <property type="match status" value="1"/>
</dbReference>
<comment type="miscellaneous">
    <text evidence="32">HIV-1 lineages are divided in three main groups, M (for Major), O (for Outlier), and N (for New, or Non-M, Non-O). The vast majority of strains found worldwide belong to the group M. Group O seems to be endemic to and largely confined to Cameroon and neighboring countries in West Central Africa, where these viruses represent a small minority of HIV-1 strains. The group N is represented by a limited number of isolates from Cameroonian persons. The group M is further subdivided in 9 clades or subtypes (A to D, F to H, J and K).</text>
</comment>
<proteinExistence type="inferred from homology"/>
<dbReference type="GO" id="GO:0019062">
    <property type="term" value="P:virion attachment to host cell"/>
    <property type="evidence" value="ECO:0007669"/>
    <property type="project" value="UniProtKB-UniRule"/>
</dbReference>
<feature type="short sequence motif" description="YXXL motif; contains endocytosis signal" evidence="32">
    <location>
        <begin position="703"/>
        <end position="706"/>
    </location>
</feature>
<feature type="domain" description="Human immunodeficiency virus 1 envelope glycoprotein Gp120" evidence="35">
    <location>
        <begin position="143"/>
        <end position="502"/>
    </location>
</feature>
<dbReference type="GO" id="GO:0044175">
    <property type="term" value="C:host cell endosome membrane"/>
    <property type="evidence" value="ECO:0007669"/>
    <property type="project" value="UniProtKB-SubCell"/>
</dbReference>
<gene>
    <name evidence="32 37" type="primary">env</name>
</gene>
<dbReference type="InterPro" id="IPR000328">
    <property type="entry name" value="GP41-like"/>
</dbReference>
<dbReference type="EMBL" id="HQ216510">
    <property type="protein sequence ID" value="AEN20280.1"/>
    <property type="molecule type" value="Genomic_RNA"/>
</dbReference>
<dbReference type="CDD" id="cd09909">
    <property type="entry name" value="HIV-1-like_HR1-HR2"/>
    <property type="match status" value="1"/>
</dbReference>
<comment type="miscellaneous">
    <text evidence="32">Inhibitors targeting HIV-1 viral envelope proteins are used as antiretroviral drugs. Attachment of virions to the cell surface via non-specific interactions and CD4 binding can be blocked by inhibitors that include cyanovirin-N, cyclotriazadisulfonamide analogs, PRO 2000, TNX 355 and PRO 542. In addition, BMS 806 can block CD4-induced conformational changes. Env interactions with the coreceptor molecules can be targeted by CCR5 antagonists including SCH-D, maraviroc (UK 427857) and aplaviroc (GW 873140), and the CXCR4 antagonist AMD 070. Fusion of viral and cellular membranes can be inhibited by peptides such as enfuvirtide and tifuvirtide (T 1249). Resistance to inhibitors associated with mutations in Env are observed. Most of the time, single mutations confer only a modest reduction in drug susceptibility. Combination of several mutations is usually required to develop a high-level drug resistance.</text>
</comment>
<evidence type="ECO:0000256" key="1">
    <source>
        <dbReference type="ARBA" id="ARBA00004402"/>
    </source>
</evidence>
<feature type="coiled-coil region" evidence="32">
    <location>
        <begin position="624"/>
        <end position="658"/>
    </location>
</feature>
<feature type="region of interest" description="V2" evidence="32">
    <location>
        <begin position="154"/>
        <end position="193"/>
    </location>
</feature>
<dbReference type="FunFam" id="2.170.40.20:FF:000004">
    <property type="entry name" value="Envelope glycoprotein gp160"/>
    <property type="match status" value="1"/>
</dbReference>
<dbReference type="GO" id="GO:0005198">
    <property type="term" value="F:structural molecule activity"/>
    <property type="evidence" value="ECO:0007669"/>
    <property type="project" value="UniProtKB-UniRule"/>
</dbReference>
<evidence type="ECO:0000256" key="31">
    <source>
        <dbReference type="ARBA" id="ARBA00023296"/>
    </source>
</evidence>
<evidence type="ECO:0000256" key="29">
    <source>
        <dbReference type="ARBA" id="ARBA00023280"/>
    </source>
</evidence>
<keyword evidence="29 32" id="KW-0899">Viral immunoevasion</keyword>
<dbReference type="GO" id="GO:0039654">
    <property type="term" value="P:fusion of virus membrane with host endosome membrane"/>
    <property type="evidence" value="ECO:0007669"/>
    <property type="project" value="UniProtKB-UniRule"/>
</dbReference>
<feature type="disulfide bond" evidence="32">
    <location>
        <begin position="225"/>
        <end position="236"/>
    </location>
</feature>
<feature type="domain" description="Human immunodeficiency virus 1 envelope glycoprotein Gp120" evidence="35">
    <location>
        <begin position="34"/>
        <end position="139"/>
    </location>
</feature>
<evidence type="ECO:0000256" key="16">
    <source>
        <dbReference type="ARBA" id="ARBA00022729"/>
    </source>
</evidence>
<dbReference type="GO" id="GO:0075512">
    <property type="term" value="P:clathrin-dependent endocytosis of virus by host cell"/>
    <property type="evidence" value="ECO:0007669"/>
    <property type="project" value="UniProtKB-UniRule"/>
</dbReference>
<evidence type="ECO:0000256" key="26">
    <source>
        <dbReference type="ARBA" id="ARBA00023139"/>
    </source>
</evidence>
<keyword evidence="28 32" id="KW-0325">Glycoprotein</keyword>
<evidence type="ECO:0000313" key="37">
    <source>
        <dbReference type="EMBL" id="AEN20280.1"/>
    </source>
</evidence>
<organismHost>
    <name type="scientific">Homo sapiens</name>
    <name type="common">Human</name>
    <dbReference type="NCBI Taxonomy" id="9606"/>
</organismHost>
<evidence type="ECO:0000259" key="36">
    <source>
        <dbReference type="Pfam" id="PF00517"/>
    </source>
</evidence>
<evidence type="ECO:0000256" key="9">
    <source>
        <dbReference type="ARBA" id="ARBA00022511"/>
    </source>
</evidence>
<evidence type="ECO:0000259" key="35">
    <source>
        <dbReference type="Pfam" id="PF00516"/>
    </source>
</evidence>
<comment type="subunit">
    <text evidence="32">The mature envelope protein (Env) consists of a homotrimer of non-covalently associated gp120-gp41 heterodimers. The resulting complex protrudes from the virus surface as a spike. There seems to be as few as 10 spikes on the average virion. Surface protein gp120 interacts with host CD4, CCR5 and CXCR4. Gp120 also interacts with the C-type lectins CD209/DC-SIGN and CLEC4M/DC-SIGNR (collectively referred to as DC-SIGN(R)). Gp120 and gp41 interact with GalCer. Gp120 interacts with host ITGA4/ITGB7 complex; on CD4+ T-cells, this interaction results in rapid activation of integrin ITGAL/LFA-1, which facilitates efficient cell-to-cell spreading of HIV-1. Gp120 interacts with cell-associated heparan sulfate; this interaction increases virus infectivity on permissive cells and may be involved in infection of CD4- cells.</text>
</comment>
<dbReference type="FunFam" id="1.10.287.210:FF:000001">
    <property type="entry name" value="Envelope glycoprotein gp160"/>
    <property type="match status" value="1"/>
</dbReference>
<keyword evidence="16 32" id="KW-0732">Signal</keyword>
<evidence type="ECO:0000256" key="21">
    <source>
        <dbReference type="ARBA" id="ARBA00022890"/>
    </source>
</evidence>
<evidence type="ECO:0000256" key="27">
    <source>
        <dbReference type="ARBA" id="ARBA00023157"/>
    </source>
</evidence>
<feature type="region of interest" description="CD4-binding loop" evidence="32">
    <location>
        <begin position="359"/>
        <end position="369"/>
    </location>
</feature>
<feature type="region of interest" description="Fusion peptide" evidence="32">
    <location>
        <begin position="503"/>
        <end position="523"/>
    </location>
</feature>
<reference evidence="37" key="1">
    <citation type="submission" date="2010-08" db="EMBL/GenBank/DDBJ databases">
        <authorList>
            <person name="Gnanakaran G."/>
            <person name="Keele B."/>
            <person name="Li H."/>
            <person name="Wang S."/>
            <person name="Williamson C."/>
            <person name="Gao F."/>
            <person name="Swanstrom R."/>
            <person name="Cohen M."/>
            <person name="Daniels M."/>
            <person name="Hraber P."/>
            <person name="Gaschen B."/>
            <person name="Ashmal M."/>
            <person name="Letvin N."/>
            <person name="Haynes B."/>
            <person name="Hahn B."/>
            <person name="Shaw G."/>
            <person name="Bhattacharya T."/>
            <person name="Korber B."/>
        </authorList>
    </citation>
    <scope>NUCLEOTIDE SEQUENCE</scope>
    <source>
        <strain evidence="37">1352_B13</strain>
    </source>
</reference>
<keyword evidence="22 32" id="KW-1133">Transmembrane helix</keyword>
<keyword evidence="9 32" id="KW-1032">Host cell membrane</keyword>
<comment type="PTM">
    <text evidence="32">Palmitoylation of the transmembrane protein and of Env polyprotein (prior to its proteolytic cleavage) is essential for their association with host cell membrane lipid rafts. Palmitoylation is therefore required for envelope trafficking to classical lipid rafts, but not for viral replication.</text>
</comment>
<reference evidence="37" key="2">
    <citation type="journal article" date="2011" name="PLoS Pathog.">
        <title>Recurrent Signature Patterns in HIV-1 B Clade Envelope Glycoproteins Associated with either Early or Chronic Infections.</title>
        <authorList>
            <person name="Gnanakaran S."/>
            <person name="Bhattacharya T."/>
            <person name="Daniels M."/>
            <person name="Keele B.F."/>
            <person name="Hraber P.T."/>
            <person name="Lapedes A.S."/>
            <person name="Shen T."/>
            <person name="Gaschen B."/>
            <person name="Krishnamoorthy M."/>
            <person name="Li H."/>
            <person name="Decker J.M."/>
            <person name="Salazar-Gonzalez J.F."/>
            <person name="Wang S."/>
            <person name="Jiang C."/>
            <person name="Gao F."/>
            <person name="Swanstrom R."/>
            <person name="Anderson J.A."/>
            <person name="Ping L.H."/>
            <person name="Cohen M.S."/>
            <person name="Markowitz M."/>
            <person name="Goepfert P.A."/>
            <person name="Saag M.S."/>
            <person name="Eron J.J."/>
            <person name="Hicks C.B."/>
            <person name="Blattner W.A."/>
            <person name="Tomaras G.D."/>
            <person name="Asmal M."/>
            <person name="Letvin N.L."/>
            <person name="Gilbert P.B."/>
            <person name="Decamp A.C."/>
            <person name="Magaret C.A."/>
            <person name="Schief W.R."/>
            <person name="Ban Y.E."/>
            <person name="Zhang M."/>
            <person name="Soderberg K.A."/>
            <person name="Sodroski J.G."/>
            <person name="Haynes B.F."/>
            <person name="Shaw G.M."/>
            <person name="Hahn B.H."/>
            <person name="Korber B."/>
        </authorList>
    </citation>
    <scope>NUCLEOTIDE SEQUENCE</scope>
    <source>
        <strain evidence="37">1352_B13</strain>
    </source>
</reference>
<dbReference type="GO" id="GO:0020002">
    <property type="term" value="C:host cell plasma membrane"/>
    <property type="evidence" value="ECO:0007669"/>
    <property type="project" value="UniProtKB-SubCell"/>
</dbReference>
<evidence type="ECO:0000256" key="19">
    <source>
        <dbReference type="ARBA" id="ARBA00022870"/>
    </source>
</evidence>
<comment type="function">
    <text evidence="32">Envelope glycoprotein gp160: Oligomerizes in the host endoplasmic reticulum into predominantly trimers. In a second time, gp160 transits in the host Golgi, where glycosylation is completed. The precursor is then proteolytically cleaved in the trans-Golgi and thereby activated by cellular furin or furin-like proteases to produce gp120 and gp41.</text>
</comment>
<dbReference type="InterPro" id="IPR036377">
    <property type="entry name" value="Gp120_core_sf"/>
</dbReference>
<feature type="chain" id="PRO_5023423852" description="Transmembrane protein gp41" evidence="32">
    <location>
        <begin position="503"/>
        <end position="847"/>
    </location>
</feature>
<comment type="domain">
    <text evidence="32">The YXXL motif is involved in determining the exact site of viral release at the surface of infected mononuclear cells and promotes endocytosis. YXXL and di-leucine endocytosis motifs interact directly or indirectly with the clathrin adapter complexes, opperate independently, and their activities are not additive.</text>
</comment>
<evidence type="ECO:0000256" key="28">
    <source>
        <dbReference type="ARBA" id="ARBA00023180"/>
    </source>
</evidence>
<keyword evidence="7 32" id="KW-1168">Fusion of virus membrane with host membrane</keyword>
<keyword evidence="19 32" id="KW-1043">Host membrane</keyword>
<keyword evidence="27 32" id="KW-1015">Disulfide bond</keyword>
<dbReference type="Pfam" id="PF00517">
    <property type="entry name" value="GP41"/>
    <property type="match status" value="1"/>
</dbReference>
<dbReference type="SUPFAM" id="SSF56502">
    <property type="entry name" value="gp120 core"/>
    <property type="match status" value="2"/>
</dbReference>
<evidence type="ECO:0000256" key="14">
    <source>
        <dbReference type="ARBA" id="ARBA00022692"/>
    </source>
</evidence>
<evidence type="ECO:0000256" key="11">
    <source>
        <dbReference type="ARBA" id="ARBA00022581"/>
    </source>
</evidence>
<keyword evidence="17 32" id="KW-1161">Viral attachment to host cell</keyword>
<organism evidence="37">
    <name type="scientific">Human immunodeficiency virus type 1</name>
    <name type="common">HIV-1</name>
    <dbReference type="NCBI Taxonomy" id="11676"/>
    <lineage>
        <taxon>Viruses</taxon>
        <taxon>Riboviria</taxon>
        <taxon>Pararnavirae</taxon>
        <taxon>Artverviricota</taxon>
        <taxon>Revtraviricetes</taxon>
        <taxon>Ortervirales</taxon>
        <taxon>Retroviridae</taxon>
        <taxon>Orthoretrovirinae</taxon>
        <taxon>Lentivirus</taxon>
        <taxon>Lentivirus humimdef1</taxon>
    </lineage>
</organism>
<comment type="subcellular location">
    <molecule>Surface protein gp120</molecule>
    <subcellularLocation>
        <location evidence="32">Virion membrane</location>
        <topology evidence="32">Peripheral membrane protein</topology>
    </subcellularLocation>
    <subcellularLocation>
        <location evidence="32">Host cell membrane</location>
        <topology evidence="32">Peripheral membrane protein</topology>
    </subcellularLocation>
    <subcellularLocation>
        <location evidence="32">Host endosome membrane</location>
        <topology evidence="32">Single-pass type I membrane protein</topology>
    </subcellularLocation>
    <text evidence="32">The surface protein is not anchored to the viral envelope, but associates with the extravirion surface through its binding to TM. It is probably concentrated at the site of budding and incorporated into the virions possibly by contacts between the cytoplasmic tail of Env and the N-terminus of Gag.</text>
</comment>
<dbReference type="GO" id="GO:0019031">
    <property type="term" value="C:viral envelope"/>
    <property type="evidence" value="ECO:0007669"/>
    <property type="project" value="UniProtKB-KW"/>
</dbReference>
<dbReference type="Pfam" id="PF00516">
    <property type="entry name" value="GP120"/>
    <property type="match status" value="2"/>
</dbReference>
<comment type="domain">
    <text evidence="32">Some of the most genetically diverse regions of the viral genome are present in Env. They are called variable regions 1 through 5 (V1 through V5). Coreceptor usage of gp120 is determined mainly by the primary structure of the third variable region (V3) in the outer domain of gp120. The sequence of V3 determines which coreceptor, CCR5 and/or CXCR4 (corresponding to R5/macrophage, X4/T cell and R5X4/T cell and macrophage tropism), is used to trigger the fusion potential of the Env complex, and hence which cells the virus can infect. Binding to CCR5 involves a region adjacent in addition to V3.</text>
</comment>
<feature type="region of interest" description="MPER; binding to GalCer" evidence="32">
    <location>
        <begin position="653"/>
        <end position="674"/>
    </location>
</feature>
<dbReference type="Gene3D" id="2.170.40.20">
    <property type="entry name" value="Human immunodeficiency virus 1, Gp160, envelope glycoprotein"/>
    <property type="match status" value="2"/>
</dbReference>
<evidence type="ECO:0000256" key="5">
    <source>
        <dbReference type="ARBA" id="ARBA00004578"/>
    </source>
</evidence>
<name>G3D884_HV1</name>
<evidence type="ECO:0000256" key="24">
    <source>
        <dbReference type="ARBA" id="ARBA00023054"/>
    </source>
</evidence>
<keyword evidence="25 32" id="KW-0472">Membrane</keyword>
<evidence type="ECO:0000256" key="32">
    <source>
        <dbReference type="HAMAP-Rule" id="MF_04083"/>
    </source>
</evidence>
<evidence type="ECO:0000256" key="15">
    <source>
        <dbReference type="ARBA" id="ARBA00022703"/>
    </source>
</evidence>
<evidence type="ECO:0000256" key="7">
    <source>
        <dbReference type="ARBA" id="ARBA00022506"/>
    </source>
</evidence>
<keyword evidence="30 32" id="KW-0449">Lipoprotein</keyword>
<evidence type="ECO:0000256" key="4">
    <source>
        <dbReference type="ARBA" id="ARBA00004563"/>
    </source>
</evidence>
<dbReference type="HAMAP" id="MF_04083">
    <property type="entry name" value="HIV_ENV"/>
    <property type="match status" value="1"/>
</dbReference>
<dbReference type="FunFam" id="2.170.40.20:FF:000003">
    <property type="entry name" value="Envelope glycoprotein gp160"/>
    <property type="match status" value="1"/>
</dbReference>
<keyword evidence="31 32" id="KW-1160">Virus entry into host cell</keyword>
<comment type="similarity">
    <text evidence="32">Belongs to the HIV-1 env protein family.</text>
</comment>
<keyword evidence="24 32" id="KW-0175">Coiled coil</keyword>
<dbReference type="Gene3D" id="1.20.5.490">
    <property type="entry name" value="Single helix bin"/>
    <property type="match status" value="1"/>
</dbReference>
<evidence type="ECO:0000256" key="18">
    <source>
        <dbReference type="ARBA" id="ARBA00022844"/>
    </source>
</evidence>
<comment type="PTM">
    <text evidence="32">Specific enzymatic cleavages in vivo yield mature proteins. Envelope glycoproteins are synthesized as a inactive precursor that is heavily N-glycosylated and processed likely by host cell furin in the Golgi to yield the mature SU and TM proteins. The cleavage site between SU and TM requires the minimal sequence [KR]-X-[KR]-R. About 2 of the 9 disulfide bonds of gp41 are reduced by P4HB/PDI, following binding to CD4 receptor.</text>
</comment>
<evidence type="ECO:0000256" key="8">
    <source>
        <dbReference type="ARBA" id="ARBA00022510"/>
    </source>
</evidence>
<comment type="domain">
    <text evidence="32">The CD4-binding region is targeted by the antibody b12.</text>
</comment>
<comment type="function">
    <text evidence="32">Surface protein gp120: Attaches the virus to the host lymphoid cell by binding to the primary receptor CD4. This interaction induces a structural rearrangement creating a high affinity binding site for a chemokine coreceptor like CXCR4 and/or CCR5. Acts as a ligand for CD209/DC-SIGN and CLEC4M/DC-SIGNR, which are respectively found on dendritic cells (DCs), and on endothelial cells of liver sinusoids and lymph node sinuses. These interactions allow capture of viral particles at mucosal surfaces by these cells and subsequent transmission to permissive cells. HIV subverts the migration properties of dendritic cells to gain access to CD4+ T-cells in lymph nodes. Virus transmission to permissive T-cells occurs either in trans (without DCs infection, through viral capture and transmission), or in cis (following DCs productive infection, through the usual CD4-gp120 interaction), thereby inducing a robust infection. In trans infection, bound virions remain infectious over days and it is proposed that they are not degraded, but protected in non-lysosomal acidic organelles within the DCs close to the cell membrane thus contributing to the viral infectious potential during DCs' migration from the periphery to the lymphoid tissues. On arrival at lymphoid tissues, intact virions recycle back to DCs' cell surface allowing virus transmission to CD4+ T-cells.</text>
</comment>
<feature type="chain" id="PRO_5023423850" description="Envelope glycoprotein gp160" evidence="32">
    <location>
        <begin position="33"/>
        <end position="847"/>
    </location>
</feature>
<keyword evidence="20 32" id="KW-0261">Viral envelope protein</keyword>
<feature type="site" description="Cleavage; by host furin" evidence="32">
    <location>
        <begin position="502"/>
        <end position="503"/>
    </location>
</feature>
<dbReference type="InterPro" id="IPR037527">
    <property type="entry name" value="Gp160"/>
</dbReference>
<keyword evidence="15 32" id="KW-0053">Apoptosis</keyword>